<organism evidence="2 3">
    <name type="scientific">Trichomalopsis sarcophagae</name>
    <dbReference type="NCBI Taxonomy" id="543379"/>
    <lineage>
        <taxon>Eukaryota</taxon>
        <taxon>Metazoa</taxon>
        <taxon>Ecdysozoa</taxon>
        <taxon>Arthropoda</taxon>
        <taxon>Hexapoda</taxon>
        <taxon>Insecta</taxon>
        <taxon>Pterygota</taxon>
        <taxon>Neoptera</taxon>
        <taxon>Endopterygota</taxon>
        <taxon>Hymenoptera</taxon>
        <taxon>Apocrita</taxon>
        <taxon>Proctotrupomorpha</taxon>
        <taxon>Chalcidoidea</taxon>
        <taxon>Pteromalidae</taxon>
        <taxon>Pteromalinae</taxon>
        <taxon>Trichomalopsis</taxon>
    </lineage>
</organism>
<evidence type="ECO:0000256" key="1">
    <source>
        <dbReference type="SAM" id="MobiDB-lite"/>
    </source>
</evidence>
<reference evidence="2 3" key="1">
    <citation type="journal article" date="2017" name="Curr. Biol.">
        <title>The Evolution of Venom by Co-option of Single-Copy Genes.</title>
        <authorList>
            <person name="Martinson E.O."/>
            <person name="Mrinalini"/>
            <person name="Kelkar Y.D."/>
            <person name="Chang C.H."/>
            <person name="Werren J.H."/>
        </authorList>
    </citation>
    <scope>NUCLEOTIDE SEQUENCE [LARGE SCALE GENOMIC DNA]</scope>
    <source>
        <strain evidence="2 3">Alberta</strain>
        <tissue evidence="2">Whole body</tissue>
    </source>
</reference>
<feature type="compositionally biased region" description="Basic and acidic residues" evidence="1">
    <location>
        <begin position="161"/>
        <end position="183"/>
    </location>
</feature>
<gene>
    <name evidence="2" type="ORF">TSAR_004990</name>
</gene>
<comment type="caution">
    <text evidence="2">The sequence shown here is derived from an EMBL/GenBank/DDBJ whole genome shotgun (WGS) entry which is preliminary data.</text>
</comment>
<feature type="region of interest" description="Disordered" evidence="1">
    <location>
        <begin position="161"/>
        <end position="270"/>
    </location>
</feature>
<name>A0A232EEA4_9HYME</name>
<feature type="compositionally biased region" description="Basic and acidic residues" evidence="1">
    <location>
        <begin position="197"/>
        <end position="227"/>
    </location>
</feature>
<dbReference type="Proteomes" id="UP000215335">
    <property type="component" value="Unassembled WGS sequence"/>
</dbReference>
<evidence type="ECO:0000313" key="3">
    <source>
        <dbReference type="Proteomes" id="UP000215335"/>
    </source>
</evidence>
<feature type="compositionally biased region" description="Basic and acidic residues" evidence="1">
    <location>
        <begin position="27"/>
        <end position="57"/>
    </location>
</feature>
<dbReference type="AlphaFoldDB" id="A0A232EEA4"/>
<dbReference type="EMBL" id="NNAY01005457">
    <property type="protein sequence ID" value="OXU16664.1"/>
    <property type="molecule type" value="Genomic_DNA"/>
</dbReference>
<proteinExistence type="predicted"/>
<accession>A0A232EEA4</accession>
<sequence>MNLLFKWTLMDGDDNDSSSVENGLESSNHEKNADKSHGKKIDHSAKDVSETSNHDKDRRKLQDEITCVCANIPLVSKEDLDKIEQVLSLARAIHTNHDVAGQNKIKNESSIQMDTDFTNWKEWQNSIPTDVFEGVEQKPTMCATLHNPKPKADDMKTIINVQREEVKPDKKNNKEEATASKEQDDFEQDLEELSDGDFEKESDEIKKNKKTKNDEKIEYDVKSEEKKKQKRPRTTHPPKTLQTRNSTRVMQKKNPKRPISSVDLPKQPFEKKKRVPNSYFAKNYLTV</sequence>
<feature type="compositionally biased region" description="Acidic residues" evidence="1">
    <location>
        <begin position="184"/>
        <end position="196"/>
    </location>
</feature>
<feature type="region of interest" description="Disordered" evidence="1">
    <location>
        <begin position="11"/>
        <end position="57"/>
    </location>
</feature>
<evidence type="ECO:0000313" key="2">
    <source>
        <dbReference type="EMBL" id="OXU16664.1"/>
    </source>
</evidence>
<keyword evidence="3" id="KW-1185">Reference proteome</keyword>
<feature type="compositionally biased region" description="Polar residues" evidence="1">
    <location>
        <begin position="17"/>
        <end position="26"/>
    </location>
</feature>
<feature type="compositionally biased region" description="Polar residues" evidence="1">
    <location>
        <begin position="240"/>
        <end position="249"/>
    </location>
</feature>
<protein>
    <submittedName>
        <fullName evidence="2">Uncharacterized protein</fullName>
    </submittedName>
</protein>